<evidence type="ECO:0000256" key="2">
    <source>
        <dbReference type="SAM" id="Phobius"/>
    </source>
</evidence>
<feature type="transmembrane region" description="Helical" evidence="2">
    <location>
        <begin position="230"/>
        <end position="257"/>
    </location>
</feature>
<feature type="transmembrane region" description="Helical" evidence="2">
    <location>
        <begin position="291"/>
        <end position="310"/>
    </location>
</feature>
<gene>
    <name evidence="4" type="ORF">CHUDEA1_1100</name>
    <name evidence="5" type="ORF">GY17_00001115</name>
</gene>
<keyword evidence="2" id="KW-0812">Transmembrane</keyword>
<reference evidence="4" key="2">
    <citation type="submission" date="2015-08" db="EMBL/GenBank/DDBJ databases">
        <authorList>
            <person name="Babu N.S."/>
            <person name="Beckwith C.J."/>
            <person name="Beseler K.G."/>
            <person name="Brison A."/>
            <person name="Carone J.V."/>
            <person name="Caskin T.P."/>
            <person name="Diamond M."/>
            <person name="Durham M.E."/>
            <person name="Foxe J.M."/>
            <person name="Go M."/>
            <person name="Henderson B.A."/>
            <person name="Jones I.B."/>
            <person name="McGettigan J.A."/>
            <person name="Micheletti S.J."/>
            <person name="Nasrallah M.E."/>
            <person name="Ortiz D."/>
            <person name="Piller C.R."/>
            <person name="Privatt S.R."/>
            <person name="Schneider S.L."/>
            <person name="Sharp S."/>
            <person name="Smith T.C."/>
            <person name="Stanton J.D."/>
            <person name="Ullery H.E."/>
            <person name="Wilson R.J."/>
            <person name="Serrano M.G."/>
            <person name="Buck G."/>
            <person name="Lee V."/>
            <person name="Wang Y."/>
            <person name="Carvalho R."/>
            <person name="Voegtly L."/>
            <person name="Shi R."/>
            <person name="Duckworth R."/>
            <person name="Johnson A."/>
            <person name="Loviza R."/>
            <person name="Walstead R."/>
            <person name="Shah Z."/>
            <person name="Kiflezghi M."/>
            <person name="Wade K."/>
            <person name="Ball S.L."/>
            <person name="Bradley K.W."/>
            <person name="Asai D.J."/>
            <person name="Bowman C.A."/>
            <person name="Russell D.A."/>
            <person name="Pope W.H."/>
            <person name="Jacobs-Sera D."/>
            <person name="Hendrix R.W."/>
            <person name="Hatfull G.F."/>
        </authorList>
    </citation>
    <scope>NUCLEOTIDE SEQUENCE [LARGE SCALE GENOMIC DNA]</scope>
</reference>
<dbReference type="EMBL" id="JTAI01000044">
    <property type="protein sequence ID" value="PPS97103.1"/>
    <property type="molecule type" value="Genomic_DNA"/>
</dbReference>
<dbReference type="Gene3D" id="3.40.50.1820">
    <property type="entry name" value="alpha/beta hydrolase"/>
    <property type="match status" value="2"/>
</dbReference>
<dbReference type="VEuPathDB" id="CryptoDB:Chro.10131"/>
<feature type="domain" description="Xaa-Pro dipeptidyl-peptidase C-terminal" evidence="3">
    <location>
        <begin position="777"/>
        <end position="1084"/>
    </location>
</feature>
<dbReference type="Proteomes" id="UP001429100">
    <property type="component" value="Unassembled WGS sequence"/>
</dbReference>
<feature type="transmembrane region" description="Helical" evidence="2">
    <location>
        <begin position="322"/>
        <end position="343"/>
    </location>
</feature>
<evidence type="ECO:0000313" key="4">
    <source>
        <dbReference type="EMBL" id="CUV04053.1"/>
    </source>
</evidence>
<dbReference type="VEuPathDB" id="CryptoDB:GY17_00001115"/>
<dbReference type="EMBL" id="LN877947">
    <property type="protein sequence ID" value="CUV04053.1"/>
    <property type="molecule type" value="Genomic_DNA"/>
</dbReference>
<dbReference type="SUPFAM" id="SSF53474">
    <property type="entry name" value="alpha/beta-Hydrolases"/>
    <property type="match status" value="1"/>
</dbReference>
<evidence type="ECO:0000259" key="3">
    <source>
        <dbReference type="SMART" id="SM00939"/>
    </source>
</evidence>
<dbReference type="AlphaFoldDB" id="A0A0S4TCQ6"/>
<dbReference type="SMART" id="SM00939">
    <property type="entry name" value="PepX_C"/>
    <property type="match status" value="1"/>
</dbReference>
<dbReference type="NCBIfam" id="TIGR00976">
    <property type="entry name" value="CocE_NonD"/>
    <property type="match status" value="1"/>
</dbReference>
<dbReference type="SUPFAM" id="SSF49785">
    <property type="entry name" value="Galactose-binding domain-like"/>
    <property type="match status" value="1"/>
</dbReference>
<protein>
    <submittedName>
        <fullName evidence="5">X-Pro dipeptidyl-peptidase</fullName>
    </submittedName>
</protein>
<dbReference type="InterPro" id="IPR005674">
    <property type="entry name" value="CocE/Ser_esterase"/>
</dbReference>
<dbReference type="Pfam" id="PF02129">
    <property type="entry name" value="Peptidase_S15"/>
    <property type="match status" value="1"/>
</dbReference>
<dbReference type="Pfam" id="PF08530">
    <property type="entry name" value="PepX_C"/>
    <property type="match status" value="1"/>
</dbReference>
<name>A0A0S4TCQ6_CRYHO</name>
<keyword evidence="2" id="KW-0472">Membrane</keyword>
<accession>A0A0S4TCQ6</accession>
<dbReference type="Gene3D" id="2.60.120.260">
    <property type="entry name" value="Galactose-binding domain-like"/>
    <property type="match status" value="1"/>
</dbReference>
<dbReference type="GO" id="GO:0008239">
    <property type="term" value="F:dipeptidyl-peptidase activity"/>
    <property type="evidence" value="ECO:0007669"/>
    <property type="project" value="InterPro"/>
</dbReference>
<dbReference type="InterPro" id="IPR029058">
    <property type="entry name" value="AB_hydrolase_fold"/>
</dbReference>
<dbReference type="VEuPathDB" id="CryptoDB:CHUDEA1_1100"/>
<reference evidence="5 6" key="3">
    <citation type="submission" date="2017-10" db="EMBL/GenBank/DDBJ databases">
        <title>Consistent, comparative and evidence-based genome annotation and re-annotation for the closely-related species, Cryptosporidium parvum, C. hominis and C. tyzzeri.</title>
        <authorList>
            <person name="Baptista R.P."/>
            <person name="Li Y."/>
            <person name="Sateriale A."/>
            <person name="Striepen B."/>
            <person name="Kissinger J.C."/>
        </authorList>
    </citation>
    <scope>NUCLEOTIDE SEQUENCE [LARGE SCALE GENOMIC DNA]</scope>
    <source>
        <strain evidence="5">30976</strain>
    </source>
</reference>
<dbReference type="Proteomes" id="UP000199752">
    <property type="component" value="Chromosome 1"/>
</dbReference>
<dbReference type="OrthoDB" id="416441at2759"/>
<evidence type="ECO:0000313" key="5">
    <source>
        <dbReference type="EMBL" id="PPS97103.1"/>
    </source>
</evidence>
<feature type="transmembrane region" description="Helical" evidence="2">
    <location>
        <begin position="129"/>
        <end position="148"/>
    </location>
</feature>
<dbReference type="InterPro" id="IPR013736">
    <property type="entry name" value="Xaa-Pro_dipept_C"/>
</dbReference>
<reference evidence="5 6" key="1">
    <citation type="submission" date="2014-11" db="EMBL/GenBank/DDBJ databases">
        <title>Comparative genomic analysis of Cryptosporidium hominis reveals occurrence of genetic recombination in virulent subtypes.</title>
        <authorList>
            <person name="Guo Y."/>
            <person name="Tang K."/>
            <person name="Frace M."/>
            <person name="Li N."/>
            <person name="Roellig D.M."/>
            <person name="Sammons S."/>
            <person name="Knipe K."/>
            <person name="Rowe L."/>
            <person name="Feng Y."/>
            <person name="Xiao L."/>
        </authorList>
    </citation>
    <scope>NUCLEOTIDE SEQUENCE [LARGE SCALE GENOMIC DNA]</scope>
    <source>
        <strain evidence="5">30976</strain>
    </source>
</reference>
<keyword evidence="1" id="KW-0378">Hydrolase</keyword>
<sequence>MSKASQLEKVEQQEENISELINGRETVKGVRKDVLEYMQGSWEDQSLQTPQSAMFKANKENESDIMDTYCESGPETPEECLDNSEGGLSPINSAESEGLNGSIGDVNQCKIWEEETIKKFEKLLRNIQLFSRAITVYIIYHITVLNLYPSIYTVNKEMNTDEIFEYYYAQHIIPKSLPTSIMDSCFLGCIIFILTYVASRALRANLKEIKRNKLNNYQIKKARSTYGKKMMICGVAGRVFGISCLLIILVGLTQYVAHESLNTKGLLVPDIWFSLAKDKYKYDDYKGFTSLLAHIILYWTGLSVDFFGFITALRMVFAYVHLFDGVILGIYLCMVVGIGLPLMQEGLLGPKNSCNANDHHWYKFDTHEITFFRDESGKIRTGDFRGPTSTNYPPLFYSEYITMDDGVKIAVDVYLPRIRFGYKTLPTVVDITRYNRRMDVHWPFTLFSLWGEPKSVSMNIWSWQITQTFIPNFYAVVVVDTRGTGASTGHRIVDFSENEVDDFRQIIGWIKNQPWSNGKVGVGGISYDGMAAIKTAALSGNNESESSSEGFRSDNNLVDAVFALSSPMNVIKELIEPGGLICKPLVEDYYSITYSFEQYGSPLLHFLKTVAYYPFKLVVAFLLVIGNVSPVQGYSSIKKQALEMHQKNWDMSKTIKKYKYLDEQVELDDGTLIYAERLGNTEDVATILGNKGVNVYLTSGYCDSANSRGVIQFYDALVESASKAYEQYLLEAGNMASKEKPIYKLVLGPWTHSGRASCSPFGKSISCFEPALYYDLVRFMDCALKGICWENQDKNIHFFQVGEEKWYTTDKFPPPDTKYLQFSFEKHGENEKSSIQEFSSILGTRFVPLVFQSKKKETRTHLNQSQNNPSGSSSSYIQLKVGDNYFSEYRSRWMIAMHPFRVTVSYNEKGKQLWHAGERLHQKRKSRQHIRFATAPFKADIRLVGSVWLHFSVQLLDGYDAPIYVYLEDISPENEIMYITEGLAQIGHRHVNMTKSALENIPHGSARKVIRPLTRSYYQPLRRIGDESPMQITLEPITWTFFKDHKLAISITGADTKNFKLHHISQNIKIAKTINIKLDNSFMVKLPVNREDYNTWIELNPEV</sequence>
<organism evidence="4">
    <name type="scientific">Cryptosporidium hominis</name>
    <dbReference type="NCBI Taxonomy" id="237895"/>
    <lineage>
        <taxon>Eukaryota</taxon>
        <taxon>Sar</taxon>
        <taxon>Alveolata</taxon>
        <taxon>Apicomplexa</taxon>
        <taxon>Conoidasida</taxon>
        <taxon>Coccidia</taxon>
        <taxon>Eucoccidiorida</taxon>
        <taxon>Eimeriorina</taxon>
        <taxon>Cryptosporidiidae</taxon>
        <taxon>Cryptosporidium</taxon>
    </lineage>
</organism>
<dbReference type="VEuPathDB" id="CryptoDB:ChTU502y2012_411g0265"/>
<dbReference type="InterPro" id="IPR008979">
    <property type="entry name" value="Galactose-bd-like_sf"/>
</dbReference>
<proteinExistence type="predicted"/>
<keyword evidence="6" id="KW-1185">Reference proteome</keyword>
<dbReference type="InterPro" id="IPR000383">
    <property type="entry name" value="Xaa-Pro-like_dom"/>
</dbReference>
<keyword evidence="2" id="KW-1133">Transmembrane helix</keyword>
<evidence type="ECO:0000313" key="6">
    <source>
        <dbReference type="Proteomes" id="UP001429100"/>
    </source>
</evidence>
<feature type="transmembrane region" description="Helical" evidence="2">
    <location>
        <begin position="181"/>
        <end position="202"/>
    </location>
</feature>
<evidence type="ECO:0000256" key="1">
    <source>
        <dbReference type="ARBA" id="ARBA00022801"/>
    </source>
</evidence>